<dbReference type="AlphaFoldDB" id="A0A6J2YZN7"/>
<evidence type="ECO:0000256" key="3">
    <source>
        <dbReference type="ARBA" id="ARBA00022803"/>
    </source>
</evidence>
<evidence type="ECO:0000256" key="4">
    <source>
        <dbReference type="ARBA" id="ARBA00037033"/>
    </source>
</evidence>
<dbReference type="Pfam" id="PF13181">
    <property type="entry name" value="TPR_8"/>
    <property type="match status" value="1"/>
</dbReference>
<dbReference type="PANTHER" id="PTHR45883">
    <property type="entry name" value="HSC70-INTERACTING PROTEIN"/>
    <property type="match status" value="1"/>
</dbReference>
<feature type="region of interest" description="Disordered" evidence="7">
    <location>
        <begin position="347"/>
        <end position="371"/>
    </location>
</feature>
<evidence type="ECO:0000313" key="9">
    <source>
        <dbReference type="Proteomes" id="UP000504635"/>
    </source>
</evidence>
<dbReference type="GO" id="GO:0046983">
    <property type="term" value="F:protein dimerization activity"/>
    <property type="evidence" value="ECO:0007669"/>
    <property type="project" value="InterPro"/>
</dbReference>
<sequence length="371" mass="40700">MSCPVGQESLEKLKQFIDNVKLQPDILHLPQLAFFKDFIESFGGSIPKMSTEAKTEELPEEPTVEEVVNLGKFLELDYSGCVDETDPVDVNQRMGDPDKEISEEDCDKADLKRSEAMSEFSNGNFDKAIELYTEAIELNPLSAVLFAKRGQAFLKANRLHACLKDCCRALELNPNSAAAYKFRGRAYRLLGEFEKAAQDLRQACNIDFDEETDAWLKEVTPNAKKIEDYRLKEARRCKEKEEKIKLEEIRKAKEARAQAGNQPEAEQADSEPGVDAGGLPPGMADLFQDPEILTAMQDPEVAAAFKDITANPASILKYSTNPKILALLSKLNSKIAGSGVKLPEFFGAPGGPDFGPPGSGAAPTGGDYGLD</sequence>
<comment type="function">
    <text evidence="4">One HIP oligomer binds the ATPase domains of at least two HSC70 molecules dependent on activation of the HSC70 ATPase by HSP40. Stabilizes the ADP state of HSC70 that has a high affinity for substrate protein. Through its own chaperone activity, it may contribute to the interaction of HSC70 with various target proteins.</text>
</comment>
<dbReference type="OrthoDB" id="533763at2759"/>
<evidence type="ECO:0000256" key="7">
    <source>
        <dbReference type="SAM" id="MobiDB-lite"/>
    </source>
</evidence>
<organism evidence="9 10">
    <name type="scientific">Sitophilus oryzae</name>
    <name type="common">Rice weevil</name>
    <name type="synonym">Curculio oryzae</name>
    <dbReference type="NCBI Taxonomy" id="7048"/>
    <lineage>
        <taxon>Eukaryota</taxon>
        <taxon>Metazoa</taxon>
        <taxon>Ecdysozoa</taxon>
        <taxon>Arthropoda</taxon>
        <taxon>Hexapoda</taxon>
        <taxon>Insecta</taxon>
        <taxon>Pterygota</taxon>
        <taxon>Neoptera</taxon>
        <taxon>Endopterygota</taxon>
        <taxon>Coleoptera</taxon>
        <taxon>Polyphaga</taxon>
        <taxon>Cucujiformia</taxon>
        <taxon>Curculionidae</taxon>
        <taxon>Dryophthorinae</taxon>
        <taxon>Sitophilus</taxon>
    </lineage>
</organism>
<dbReference type="RefSeq" id="XP_030768280.1">
    <property type="nucleotide sequence ID" value="XM_030912420.1"/>
</dbReference>
<evidence type="ECO:0000313" key="10">
    <source>
        <dbReference type="RefSeq" id="XP_030768280.1"/>
    </source>
</evidence>
<evidence type="ECO:0000259" key="8">
    <source>
        <dbReference type="SMART" id="SM00727"/>
    </source>
</evidence>
<dbReference type="CDD" id="cd14438">
    <property type="entry name" value="Hip_N"/>
    <property type="match status" value="1"/>
</dbReference>
<dbReference type="Pfam" id="PF18253">
    <property type="entry name" value="HipN"/>
    <property type="match status" value="1"/>
</dbReference>
<dbReference type="GO" id="GO:0030544">
    <property type="term" value="F:Hsp70 protein binding"/>
    <property type="evidence" value="ECO:0007669"/>
    <property type="project" value="TreeGrafter"/>
</dbReference>
<reference evidence="10" key="1">
    <citation type="submission" date="2025-08" db="UniProtKB">
        <authorList>
            <consortium name="RefSeq"/>
        </authorList>
    </citation>
    <scope>IDENTIFICATION</scope>
    <source>
        <tissue evidence="10">Gonads</tissue>
    </source>
</reference>
<feature type="repeat" description="TPR" evidence="6">
    <location>
        <begin position="177"/>
        <end position="210"/>
    </location>
</feature>
<gene>
    <name evidence="10" type="primary">LOC115891839</name>
</gene>
<feature type="repeat" description="TPR" evidence="6">
    <location>
        <begin position="109"/>
        <end position="142"/>
    </location>
</feature>
<dbReference type="Pfam" id="PF13432">
    <property type="entry name" value="TPR_16"/>
    <property type="match status" value="1"/>
</dbReference>
<evidence type="ECO:0000256" key="5">
    <source>
        <dbReference type="ARBA" id="ARBA00064040"/>
    </source>
</evidence>
<dbReference type="GO" id="GO:0005634">
    <property type="term" value="C:nucleus"/>
    <property type="evidence" value="ECO:0007669"/>
    <property type="project" value="UniProtKB-ARBA"/>
</dbReference>
<protein>
    <submittedName>
        <fullName evidence="10">Hsc70-interacting protein-like</fullName>
    </submittedName>
</protein>
<comment type="similarity">
    <text evidence="1">Belongs to the FAM10 family.</text>
</comment>
<keyword evidence="9" id="KW-1185">Reference proteome</keyword>
<dbReference type="SMART" id="SM00028">
    <property type="entry name" value="TPR"/>
    <property type="match status" value="3"/>
</dbReference>
<dbReference type="Gene3D" id="1.25.40.10">
    <property type="entry name" value="Tetratricopeptide repeat domain"/>
    <property type="match status" value="1"/>
</dbReference>
<name>A0A6J2YZN7_SITOR</name>
<dbReference type="InterPro" id="IPR006636">
    <property type="entry name" value="STI1_HS-bd"/>
</dbReference>
<dbReference type="Pfam" id="PF17830">
    <property type="entry name" value="STI1-HOP_DP"/>
    <property type="match status" value="1"/>
</dbReference>
<dbReference type="SUPFAM" id="SSF48452">
    <property type="entry name" value="TPR-like"/>
    <property type="match status" value="1"/>
</dbReference>
<feature type="region of interest" description="Disordered" evidence="7">
    <location>
        <begin position="254"/>
        <end position="283"/>
    </location>
</feature>
<evidence type="ECO:0000256" key="2">
    <source>
        <dbReference type="ARBA" id="ARBA00022737"/>
    </source>
</evidence>
<dbReference type="Gene3D" id="6.10.250.3420">
    <property type="match status" value="1"/>
</dbReference>
<dbReference type="InParanoid" id="A0A6J2YZN7"/>
<dbReference type="PROSITE" id="PS50005">
    <property type="entry name" value="TPR"/>
    <property type="match status" value="2"/>
</dbReference>
<dbReference type="FunCoup" id="A0A6J2YZN7">
    <property type="interactions" value="1717"/>
</dbReference>
<dbReference type="InterPro" id="IPR034649">
    <property type="entry name" value="Hip_N"/>
</dbReference>
<dbReference type="InterPro" id="IPR041243">
    <property type="entry name" value="STI1/HOP_DP"/>
</dbReference>
<dbReference type="GeneID" id="115891839"/>
<proteinExistence type="inferred from homology"/>
<dbReference type="FunFam" id="1.25.40.10:FF:000112">
    <property type="entry name" value="FAM10 family protein"/>
    <property type="match status" value="1"/>
</dbReference>
<dbReference type="GO" id="GO:1902494">
    <property type="term" value="C:catalytic complex"/>
    <property type="evidence" value="ECO:0007669"/>
    <property type="project" value="UniProtKB-ARBA"/>
</dbReference>
<accession>A0A6J2YZN7</accession>
<comment type="subunit">
    <text evidence="5">Homotetramer. Interacts with Hsc70 as well as DNAJ homologs and Hsp90.</text>
</comment>
<feature type="domain" description="STI1" evidence="8">
    <location>
        <begin position="289"/>
        <end position="328"/>
    </location>
</feature>
<dbReference type="KEGG" id="soy:115891839"/>
<dbReference type="Proteomes" id="UP000504635">
    <property type="component" value="Unplaced"/>
</dbReference>
<dbReference type="FunFam" id="6.10.250.3420:FF:000001">
    <property type="entry name" value="Hsc70-interacting protein-like protein"/>
    <property type="match status" value="1"/>
</dbReference>
<evidence type="ECO:0000256" key="1">
    <source>
        <dbReference type="ARBA" id="ARBA00009015"/>
    </source>
</evidence>
<dbReference type="InterPro" id="IPR011990">
    <property type="entry name" value="TPR-like_helical_dom_sf"/>
</dbReference>
<keyword evidence="3 6" id="KW-0802">TPR repeat</keyword>
<dbReference type="PANTHER" id="PTHR45883:SF2">
    <property type="entry name" value="HSC70-INTERACTING PROTEIN"/>
    <property type="match status" value="1"/>
</dbReference>
<keyword evidence="2" id="KW-0677">Repeat</keyword>
<dbReference type="Gene3D" id="1.10.260.100">
    <property type="match status" value="1"/>
</dbReference>
<dbReference type="InterPro" id="IPR019734">
    <property type="entry name" value="TPR_rpt"/>
</dbReference>
<dbReference type="SMART" id="SM00727">
    <property type="entry name" value="STI1"/>
    <property type="match status" value="1"/>
</dbReference>
<evidence type="ECO:0000256" key="6">
    <source>
        <dbReference type="PROSITE-ProRule" id="PRU00339"/>
    </source>
</evidence>